<dbReference type="RefSeq" id="WP_345247594.1">
    <property type="nucleotide sequence ID" value="NZ_BAABFO010000005.1"/>
</dbReference>
<keyword evidence="1" id="KW-0812">Transmembrane</keyword>
<evidence type="ECO:0000256" key="1">
    <source>
        <dbReference type="SAM" id="Phobius"/>
    </source>
</evidence>
<dbReference type="InterPro" id="IPR046494">
    <property type="entry name" value="DUF6587"/>
</dbReference>
<dbReference type="EMBL" id="BAABFO010000005">
    <property type="protein sequence ID" value="GAA4328007.1"/>
    <property type="molecule type" value="Genomic_DNA"/>
</dbReference>
<reference evidence="3" key="1">
    <citation type="journal article" date="2019" name="Int. J. Syst. Evol. Microbiol.">
        <title>The Global Catalogue of Microorganisms (GCM) 10K type strain sequencing project: providing services to taxonomists for standard genome sequencing and annotation.</title>
        <authorList>
            <consortium name="The Broad Institute Genomics Platform"/>
            <consortium name="The Broad Institute Genome Sequencing Center for Infectious Disease"/>
            <person name="Wu L."/>
            <person name="Ma J."/>
        </authorList>
    </citation>
    <scope>NUCLEOTIDE SEQUENCE [LARGE SCALE GENOMIC DNA]</scope>
    <source>
        <strain evidence="3">JCM 17666</strain>
    </source>
</reference>
<keyword evidence="1" id="KW-1133">Transmembrane helix</keyword>
<accession>A0ABP8GQ51</accession>
<keyword evidence="3" id="KW-1185">Reference proteome</keyword>
<dbReference type="Proteomes" id="UP001501671">
    <property type="component" value="Unassembled WGS sequence"/>
</dbReference>
<comment type="caution">
    <text evidence="2">The sequence shown here is derived from an EMBL/GenBank/DDBJ whole genome shotgun (WGS) entry which is preliminary data.</text>
</comment>
<feature type="transmembrane region" description="Helical" evidence="1">
    <location>
        <begin position="6"/>
        <end position="24"/>
    </location>
</feature>
<keyword evidence="1" id="KW-0472">Membrane</keyword>
<evidence type="ECO:0000313" key="3">
    <source>
        <dbReference type="Proteomes" id="UP001501671"/>
    </source>
</evidence>
<evidence type="ECO:0000313" key="2">
    <source>
        <dbReference type="EMBL" id="GAA4328007.1"/>
    </source>
</evidence>
<organism evidence="2 3">
    <name type="scientific">Pigmentiphaga soli</name>
    <dbReference type="NCBI Taxonomy" id="1007095"/>
    <lineage>
        <taxon>Bacteria</taxon>
        <taxon>Pseudomonadati</taxon>
        <taxon>Pseudomonadota</taxon>
        <taxon>Betaproteobacteria</taxon>
        <taxon>Burkholderiales</taxon>
        <taxon>Alcaligenaceae</taxon>
        <taxon>Pigmentiphaga</taxon>
    </lineage>
</organism>
<name>A0ABP8GQ51_9BURK</name>
<protein>
    <submittedName>
        <fullName evidence="2">Uncharacterized protein</fullName>
    </submittedName>
</protein>
<dbReference type="Pfam" id="PF20228">
    <property type="entry name" value="DUF6587"/>
    <property type="match status" value="1"/>
</dbReference>
<proteinExistence type="predicted"/>
<sequence length="98" mass="10180">MTAYSVFETFVVVAIVAACLFTAFGKLAPRARASLLAGAGAWLERPGHPGWAQALGRRWARKPAAAGGCDSGCSTCGSCETPSADHSVIHVDLPHGKR</sequence>
<gene>
    <name evidence="2" type="ORF">GCM10023144_13350</name>
</gene>